<gene>
    <name evidence="1" type="ORF">G3569_06605</name>
</gene>
<organism evidence="1 2">
    <name type="scientific">Fodinibius halophilus</name>
    <dbReference type="NCBI Taxonomy" id="1736908"/>
    <lineage>
        <taxon>Bacteria</taxon>
        <taxon>Pseudomonadati</taxon>
        <taxon>Balneolota</taxon>
        <taxon>Balneolia</taxon>
        <taxon>Balneolales</taxon>
        <taxon>Balneolaceae</taxon>
        <taxon>Fodinibius</taxon>
    </lineage>
</organism>
<dbReference type="AlphaFoldDB" id="A0A6M1SVQ7"/>
<accession>A0A6M1SVQ7</accession>
<proteinExistence type="predicted"/>
<sequence length="378" mass="44008">MKGGQTKNAALTTTLAFHYQVLIGLEQCFVMQEGQSVWFEKDGDVSLIGESARESKQTEVKDYANALTDNHENLWKTLKNWVASEFKHEDYGALVLHTTQEFGANTSLKEWNKKNAEERFKTLKEIVNKRTKKELTAKKPKRIVTLQKLVMGTDEKQLKEVLAKIVLFTETDDEEAITSKIYNRLDGFIPKMNQPSFIEALIGFVYKKADQEKWEITKKDFDSKREELTSIYCPRPFTIPTFSLRDATEEELETHEDALFVKKINNIEYSEVIPEALGNWIELHNSLNEELDGTPQFHATAKRYKQQLIRRFKRKYTTAKRKSGNTILKSQDLYDKVIDEQPFGIKGYQNPDFVFKNGLIHDAMDDDERDIKWRIEDE</sequence>
<dbReference type="EMBL" id="JAALLS010000006">
    <property type="protein sequence ID" value="NGP88018.1"/>
    <property type="molecule type" value="Genomic_DNA"/>
</dbReference>
<keyword evidence="2" id="KW-1185">Reference proteome</keyword>
<dbReference type="RefSeq" id="WP_165267316.1">
    <property type="nucleotide sequence ID" value="NZ_JAALLS010000006.1"/>
</dbReference>
<evidence type="ECO:0000313" key="1">
    <source>
        <dbReference type="EMBL" id="NGP88018.1"/>
    </source>
</evidence>
<evidence type="ECO:0000313" key="2">
    <source>
        <dbReference type="Proteomes" id="UP000479132"/>
    </source>
</evidence>
<dbReference type="Proteomes" id="UP000479132">
    <property type="component" value="Unassembled WGS sequence"/>
</dbReference>
<reference evidence="1 2" key="1">
    <citation type="submission" date="2020-02" db="EMBL/GenBank/DDBJ databases">
        <title>Aliifodinibius halophilus 2W32, complete genome.</title>
        <authorList>
            <person name="Li Y."/>
            <person name="Wu S."/>
        </authorList>
    </citation>
    <scope>NUCLEOTIDE SEQUENCE [LARGE SCALE GENOMIC DNA]</scope>
    <source>
        <strain evidence="1 2">2W32</strain>
    </source>
</reference>
<comment type="caution">
    <text evidence="1">The sequence shown here is derived from an EMBL/GenBank/DDBJ whole genome shotgun (WGS) entry which is preliminary data.</text>
</comment>
<name>A0A6M1SVQ7_9BACT</name>
<protein>
    <submittedName>
        <fullName evidence="1">Adenylate cyclase</fullName>
    </submittedName>
</protein>